<dbReference type="AlphaFoldDB" id="A0A1W1BAP8"/>
<proteinExistence type="predicted"/>
<keyword evidence="1" id="KW-1133">Transmembrane helix</keyword>
<keyword evidence="1" id="KW-0812">Transmembrane</keyword>
<protein>
    <submittedName>
        <fullName evidence="2">Uncharacterized protein</fullName>
    </submittedName>
</protein>
<accession>A0A1W1BAP8</accession>
<evidence type="ECO:0000256" key="1">
    <source>
        <dbReference type="SAM" id="Phobius"/>
    </source>
</evidence>
<evidence type="ECO:0000313" key="2">
    <source>
        <dbReference type="EMBL" id="SFV50671.1"/>
    </source>
</evidence>
<feature type="transmembrane region" description="Helical" evidence="1">
    <location>
        <begin position="6"/>
        <end position="27"/>
    </location>
</feature>
<reference evidence="2" key="1">
    <citation type="submission" date="2016-10" db="EMBL/GenBank/DDBJ databases">
        <authorList>
            <person name="de Groot N.N."/>
        </authorList>
    </citation>
    <scope>NUCLEOTIDE SEQUENCE</scope>
</reference>
<organism evidence="2">
    <name type="scientific">hydrothermal vent metagenome</name>
    <dbReference type="NCBI Taxonomy" id="652676"/>
    <lineage>
        <taxon>unclassified sequences</taxon>
        <taxon>metagenomes</taxon>
        <taxon>ecological metagenomes</taxon>
    </lineage>
</organism>
<keyword evidence="1" id="KW-0472">Membrane</keyword>
<name>A0A1W1BAP8_9ZZZZ</name>
<dbReference type="EMBL" id="FPHF01000011">
    <property type="protein sequence ID" value="SFV50671.1"/>
    <property type="molecule type" value="Genomic_DNA"/>
</dbReference>
<gene>
    <name evidence="2" type="ORF">MNB_SM-4-433</name>
</gene>
<sequence>MNQVNPLHIGGLLLVLIAFLLFLLSGVKEELIDAKSEFLISENLAIDLHALKSVYADKTKIKNNINRILSLSSIKTAKLSIKREKKFIKISAKRIDTLVLNTLMGKVLNASFNISLLKIKKLSETSASLEMEIRW</sequence>